<accession>P95298</accession>
<dbReference type="PROSITE" id="PS00699">
    <property type="entry name" value="NITROGENASE_1_1"/>
    <property type="match status" value="1"/>
</dbReference>
<organism evidence="4">
    <name type="scientific">Methanothermobacter thermautotrophicus</name>
    <name type="common">Methanobacterium thermoformicicum</name>
    <dbReference type="NCBI Taxonomy" id="145262"/>
    <lineage>
        <taxon>Archaea</taxon>
        <taxon>Methanobacteriati</taxon>
        <taxon>Methanobacteriota</taxon>
        <taxon>Methanomada group</taxon>
        <taxon>Methanobacteria</taxon>
        <taxon>Methanobacteriales</taxon>
        <taxon>Methanobacteriaceae</taxon>
        <taxon>Methanothermobacter</taxon>
    </lineage>
</organism>
<dbReference type="AlphaFoldDB" id="P95298"/>
<dbReference type="Pfam" id="PF00148">
    <property type="entry name" value="Oxidored_nitro"/>
    <property type="match status" value="1"/>
</dbReference>
<dbReference type="EMBL" id="X87971">
    <property type="protein sequence ID" value="CAA61222.1"/>
    <property type="molecule type" value="Genomic_DNA"/>
</dbReference>
<evidence type="ECO:0000256" key="1">
    <source>
        <dbReference type="ARBA" id="ARBA00023231"/>
    </source>
</evidence>
<feature type="domain" description="Nitrogenase/oxidoreductase component 1" evidence="3">
    <location>
        <begin position="14"/>
        <end position="423"/>
    </location>
</feature>
<dbReference type="Gene3D" id="3.40.50.1980">
    <property type="entry name" value="Nitrogenase molybdenum iron protein domain"/>
    <property type="match status" value="3"/>
</dbReference>
<dbReference type="SUPFAM" id="SSF53807">
    <property type="entry name" value="Helical backbone' metal receptor"/>
    <property type="match status" value="1"/>
</dbReference>
<gene>
    <name evidence="4" type="primary">nifN</name>
</gene>
<dbReference type="InterPro" id="IPR000510">
    <property type="entry name" value="Nase/OxRdtase_comp1"/>
</dbReference>
<dbReference type="InterPro" id="IPR050152">
    <property type="entry name" value="ChlB/BchB/BchZ"/>
</dbReference>
<proteinExistence type="inferred from homology"/>
<dbReference type="PANTHER" id="PTHR33712">
    <property type="entry name" value="LIGHT-INDEPENDENT PROTOCHLOROPHYLLIDE REDUCTASE SUBUNIT B"/>
    <property type="match status" value="1"/>
</dbReference>
<dbReference type="GO" id="GO:0016163">
    <property type="term" value="F:nitrogenase activity"/>
    <property type="evidence" value="ECO:0007669"/>
    <property type="project" value="InterPro"/>
</dbReference>
<evidence type="ECO:0000313" key="4">
    <source>
        <dbReference type="EMBL" id="CAA61222.1"/>
    </source>
</evidence>
<protein>
    <submittedName>
        <fullName evidence="4">Nitrogenase</fullName>
    </submittedName>
</protein>
<comment type="similarity">
    <text evidence="2">Belongs to the NifD/NifK/NifE/NifN family.</text>
</comment>
<evidence type="ECO:0000256" key="2">
    <source>
        <dbReference type="RuleBase" id="RU004021"/>
    </source>
</evidence>
<keyword evidence="1 2" id="KW-0535">Nitrogen fixation</keyword>
<reference evidence="4" key="1">
    <citation type="submission" date="1997-02" db="EMBL/GenBank/DDBJ databases">
        <authorList>
            <person name="Hochheimer A."/>
        </authorList>
    </citation>
    <scope>NUCLEOTIDE SEQUENCE</scope>
    <source>
        <strain evidence="4">Marburg/DSM 2133</strain>
    </source>
</reference>
<name>P95298_METTF</name>
<evidence type="ECO:0000259" key="3">
    <source>
        <dbReference type="Pfam" id="PF00148"/>
    </source>
</evidence>
<dbReference type="InterPro" id="IPR000318">
    <property type="entry name" value="Nase_comp1_CS"/>
</dbReference>
<sequence>MKHRSTIINPGIICQPLGAVMAFLGIRGSMPLIHGSQGCSTYMRFQLTRHFREPVNIASSSLSEATVVYGGEENLLRALKTVEEQYSPEVIGVISGCLSETIGDDIDRIVDKHRESGGSEIITVSSPGFRGSHVDGYEAAVKSILRSLVMEHAEPVDRINIINGIMSPADTSEIKNILEGMGVDFLIITDNSESLDEPFDGDPYFITRHGTSIHDIATAGDSMATLNLGGYGGGEFLEKKYGVKNIELPIPAGLEGTDKFLGVLLDLFHSDISRSIRRERGRLMDAMIDSHQYTSGRRVAIFADPSYVVAVTSLVLEMGMQPYVFTGSRSRYFHEKISQFQRKWGFQFPAESGVDISGLKENLAGREVDVLIGNSHCARVARELGVPLLRMGFPVYDRVGSQRIRIAGYGGGISFVDSLTNLILESHYDDGYEIDGDTCDKDSCCI</sequence>
<dbReference type="Gene3D" id="1.20.89.10">
    <property type="entry name" value="Nitrogenase Molybdenum-iron Protein, subunit B, domain 4"/>
    <property type="match status" value="1"/>
</dbReference>
<dbReference type="PANTHER" id="PTHR33712:SF7">
    <property type="entry name" value="LIGHT-INDEPENDENT PROTOCHLOROPHYLLIDE REDUCTASE SUBUNIT B"/>
    <property type="match status" value="1"/>
</dbReference>